<evidence type="ECO:0000313" key="2">
    <source>
        <dbReference type="Proteomes" id="UP001250538"/>
    </source>
</evidence>
<reference evidence="2" key="1">
    <citation type="submission" date="2023-09" db="EMBL/GenBank/DDBJ databases">
        <title>Paenibacillus sp. chi10 Genome sequencing and assembly.</title>
        <authorList>
            <person name="Kim I."/>
        </authorList>
    </citation>
    <scope>NUCLEOTIDE SEQUENCE [LARGE SCALE GENOMIC DNA]</scope>
    <source>
        <strain evidence="2">chi10</strain>
    </source>
</reference>
<name>A0AAJ2JWM9_9BACL</name>
<dbReference type="Proteomes" id="UP001250538">
    <property type="component" value="Unassembled WGS sequence"/>
</dbReference>
<evidence type="ECO:0000313" key="1">
    <source>
        <dbReference type="EMBL" id="MDT8975549.1"/>
    </source>
</evidence>
<protein>
    <submittedName>
        <fullName evidence="1">Uncharacterized protein</fullName>
    </submittedName>
</protein>
<accession>A0AAJ2JWM9</accession>
<keyword evidence="2" id="KW-1185">Reference proteome</keyword>
<sequence>MSTFVSDVYLLHFEVSCAQTLAQESDVGARIFDEGVVWARD</sequence>
<organism evidence="1 2">
    <name type="scientific">Paenibacillus suaedae</name>
    <dbReference type="NCBI Taxonomy" id="3077233"/>
    <lineage>
        <taxon>Bacteria</taxon>
        <taxon>Bacillati</taxon>
        <taxon>Bacillota</taxon>
        <taxon>Bacilli</taxon>
        <taxon>Bacillales</taxon>
        <taxon>Paenibacillaceae</taxon>
        <taxon>Paenibacillus</taxon>
    </lineage>
</organism>
<gene>
    <name evidence="1" type="ORF">RQP50_04740</name>
</gene>
<proteinExistence type="predicted"/>
<dbReference type="AlphaFoldDB" id="A0AAJ2JWM9"/>
<dbReference type="EMBL" id="JAVYAA010000001">
    <property type="protein sequence ID" value="MDT8975549.1"/>
    <property type="molecule type" value="Genomic_DNA"/>
</dbReference>
<comment type="caution">
    <text evidence="1">The sequence shown here is derived from an EMBL/GenBank/DDBJ whole genome shotgun (WGS) entry which is preliminary data.</text>
</comment>